<evidence type="ECO:0000313" key="2">
    <source>
        <dbReference type="EMBL" id="KXY51159.1"/>
    </source>
</evidence>
<comment type="caution">
    <text evidence="2">The sequence shown here is derived from an EMBL/GenBank/DDBJ whole genome shotgun (WGS) entry which is preliminary data.</text>
</comment>
<evidence type="ECO:0000313" key="3">
    <source>
        <dbReference type="Proteomes" id="UP000075476"/>
    </source>
</evidence>
<keyword evidence="1" id="KW-0472">Membrane</keyword>
<dbReference type="Proteomes" id="UP000075476">
    <property type="component" value="Unassembled WGS sequence"/>
</dbReference>
<keyword evidence="1" id="KW-1133">Transmembrane helix</keyword>
<protein>
    <recommendedName>
        <fullName evidence="4">Peptidase M50 domain-containing protein</fullName>
    </recommendedName>
</protein>
<evidence type="ECO:0008006" key="4">
    <source>
        <dbReference type="Google" id="ProtNLM"/>
    </source>
</evidence>
<sequence>MEMMSYIGLILFLVCKVFFASKCIVLIHELGHAFFVFITGNQITAIQIGGEKKLVTIGKLQFLTGAGGRCYFEITDANKRKYLRKNLISIGGVLFTSISAIVLVETGSFDFYHLAVGMIKGDITFIDCVALFCFLDLRNLIPKTFIDNQVEYQTDGYKVIQDTKSYFRLRKIRRLQKNIMNLVK</sequence>
<evidence type="ECO:0000256" key="1">
    <source>
        <dbReference type="SAM" id="Phobius"/>
    </source>
</evidence>
<organism evidence="2 3">
    <name type="scientific">Bacillus cereus</name>
    <dbReference type="NCBI Taxonomy" id="1396"/>
    <lineage>
        <taxon>Bacteria</taxon>
        <taxon>Bacillati</taxon>
        <taxon>Bacillota</taxon>
        <taxon>Bacilli</taxon>
        <taxon>Bacillales</taxon>
        <taxon>Bacillaceae</taxon>
        <taxon>Bacillus</taxon>
        <taxon>Bacillus cereus group</taxon>
    </lineage>
</organism>
<reference evidence="2 3" key="1">
    <citation type="submission" date="2015-12" db="EMBL/GenBank/DDBJ databases">
        <title>Bacillus cereus Group isolate.</title>
        <authorList>
            <person name="Kovac J."/>
        </authorList>
    </citation>
    <scope>NUCLEOTIDE SEQUENCE [LARGE SCALE GENOMIC DNA]</scope>
    <source>
        <strain evidence="2 3">FSL K6-0073</strain>
    </source>
</reference>
<feature type="transmembrane region" description="Helical" evidence="1">
    <location>
        <begin position="111"/>
        <end position="135"/>
    </location>
</feature>
<name>A0A9X0MK23_BACCE</name>
<gene>
    <name evidence="2" type="ORF">AT268_32175</name>
</gene>
<dbReference type="AlphaFoldDB" id="A0A9X0MK23"/>
<proteinExistence type="predicted"/>
<dbReference type="EMBL" id="LOMO01000001">
    <property type="protein sequence ID" value="KXY51159.1"/>
    <property type="molecule type" value="Genomic_DNA"/>
</dbReference>
<feature type="transmembrane region" description="Helical" evidence="1">
    <location>
        <begin position="87"/>
        <end position="105"/>
    </location>
</feature>
<accession>A0A9X0MK23</accession>
<keyword evidence="1" id="KW-0812">Transmembrane</keyword>